<dbReference type="STRING" id="1210089.GCA_001613165_05077"/>
<proteinExistence type="predicted"/>
<comment type="caution">
    <text evidence="2">The sequence shown here is derived from an EMBL/GenBank/DDBJ whole genome shotgun (WGS) entry which is preliminary data.</text>
</comment>
<dbReference type="Proteomes" id="UP000255355">
    <property type="component" value="Unassembled WGS sequence"/>
</dbReference>
<dbReference type="EMBL" id="QQAZ01000004">
    <property type="protein sequence ID" value="RDI52093.1"/>
    <property type="molecule type" value="Genomic_DNA"/>
</dbReference>
<dbReference type="OrthoDB" id="4555427at2"/>
<protein>
    <submittedName>
        <fullName evidence="2">Uncharacterized protein</fullName>
    </submittedName>
</protein>
<name>A0A370H6V5_9NOCA</name>
<accession>A0A370H6V5</accession>
<evidence type="ECO:0000313" key="3">
    <source>
        <dbReference type="Proteomes" id="UP000255355"/>
    </source>
</evidence>
<evidence type="ECO:0000256" key="1">
    <source>
        <dbReference type="SAM" id="MobiDB-lite"/>
    </source>
</evidence>
<dbReference type="AlphaFoldDB" id="A0A370H6V5"/>
<sequence length="134" mass="14535">MAILASDWLIRSDVAHEVAFRIDLPESHQGRWVLSYLPTHRRLTRAQALAGVVLAEMVLLDLLEPAGQWDGEIARIYAGELGLSVPDVLCLLAFRAYGVDLEEAGDPGEAGDGEPESRGTSACPAPAELWEVSR</sequence>
<reference evidence="2 3" key="1">
    <citation type="submission" date="2018-07" db="EMBL/GenBank/DDBJ databases">
        <title>Genomic Encyclopedia of Type Strains, Phase IV (KMG-IV): sequencing the most valuable type-strain genomes for metagenomic binning, comparative biology and taxonomic classification.</title>
        <authorList>
            <person name="Goeker M."/>
        </authorList>
    </citation>
    <scope>NUCLEOTIDE SEQUENCE [LARGE SCALE GENOMIC DNA]</scope>
    <source>
        <strain evidence="2 3">DSM 44952</strain>
    </source>
</reference>
<keyword evidence="3" id="KW-1185">Reference proteome</keyword>
<dbReference type="RefSeq" id="WP_068024440.1">
    <property type="nucleotide sequence ID" value="NZ_QQAZ01000004.1"/>
</dbReference>
<organism evidence="2 3">
    <name type="scientific">Nocardia mexicana</name>
    <dbReference type="NCBI Taxonomy" id="279262"/>
    <lineage>
        <taxon>Bacteria</taxon>
        <taxon>Bacillati</taxon>
        <taxon>Actinomycetota</taxon>
        <taxon>Actinomycetes</taxon>
        <taxon>Mycobacteriales</taxon>
        <taxon>Nocardiaceae</taxon>
        <taxon>Nocardia</taxon>
    </lineage>
</organism>
<feature type="region of interest" description="Disordered" evidence="1">
    <location>
        <begin position="104"/>
        <end position="134"/>
    </location>
</feature>
<gene>
    <name evidence="2" type="ORF">DFR68_104581</name>
</gene>
<feature type="compositionally biased region" description="Acidic residues" evidence="1">
    <location>
        <begin position="104"/>
        <end position="114"/>
    </location>
</feature>
<evidence type="ECO:0000313" key="2">
    <source>
        <dbReference type="EMBL" id="RDI52093.1"/>
    </source>
</evidence>